<dbReference type="NCBIfam" id="TIGR03705">
    <property type="entry name" value="poly_P_kin"/>
    <property type="match status" value="1"/>
</dbReference>
<feature type="binding site" evidence="9">
    <location>
        <position position="584"/>
    </location>
    <ligand>
        <name>ATP</name>
        <dbReference type="ChEBI" id="CHEBI:30616"/>
    </ligand>
</feature>
<comment type="caution">
    <text evidence="15">The sequence shown here is derived from an EMBL/GenBank/DDBJ whole genome shotgun (WGS) entry which is preliminary data.</text>
</comment>
<evidence type="ECO:0000256" key="8">
    <source>
        <dbReference type="ARBA" id="ARBA00022842"/>
    </source>
</evidence>
<dbReference type="HAMAP" id="MF_00347">
    <property type="entry name" value="Polyphosphate_kinase"/>
    <property type="match status" value="1"/>
</dbReference>
<dbReference type="SUPFAM" id="SSF143724">
    <property type="entry name" value="PHP14-like"/>
    <property type="match status" value="1"/>
</dbReference>
<dbReference type="CDD" id="cd09168">
    <property type="entry name" value="PLDc_PaPPK1_C2_like"/>
    <property type="match status" value="1"/>
</dbReference>
<dbReference type="InterPro" id="IPR025200">
    <property type="entry name" value="PPK_C_dom2"/>
</dbReference>
<dbReference type="GO" id="GO:0006799">
    <property type="term" value="P:polyphosphate biosynthetic process"/>
    <property type="evidence" value="ECO:0007669"/>
    <property type="project" value="UniProtKB-UniRule"/>
</dbReference>
<keyword evidence="7 9" id="KW-0067">ATP-binding</keyword>
<evidence type="ECO:0000259" key="13">
    <source>
        <dbReference type="Pfam" id="PF13090"/>
    </source>
</evidence>
<dbReference type="Proteomes" id="UP000035037">
    <property type="component" value="Unassembled WGS sequence"/>
</dbReference>
<evidence type="ECO:0000256" key="9">
    <source>
        <dbReference type="HAMAP-Rule" id="MF_00347"/>
    </source>
</evidence>
<evidence type="ECO:0000259" key="11">
    <source>
        <dbReference type="Pfam" id="PF02503"/>
    </source>
</evidence>
<dbReference type="NCBIfam" id="NF003921">
    <property type="entry name" value="PRK05443.2-2"/>
    <property type="match status" value="1"/>
</dbReference>
<keyword evidence="2 9" id="KW-0808">Transferase</keyword>
<evidence type="ECO:0000259" key="14">
    <source>
        <dbReference type="Pfam" id="PF17941"/>
    </source>
</evidence>
<evidence type="ECO:0000256" key="5">
    <source>
        <dbReference type="ARBA" id="ARBA00022741"/>
    </source>
</evidence>
<feature type="binding site" evidence="9">
    <location>
        <position position="395"/>
    </location>
    <ligand>
        <name>Mg(2+)</name>
        <dbReference type="ChEBI" id="CHEBI:18420"/>
    </ligand>
</feature>
<dbReference type="Pfam" id="PF17941">
    <property type="entry name" value="PP_kinase_C_1"/>
    <property type="match status" value="1"/>
</dbReference>
<dbReference type="Gene3D" id="3.30.870.10">
    <property type="entry name" value="Endonuclease Chain A"/>
    <property type="match status" value="2"/>
</dbReference>
<comment type="function">
    <text evidence="9 10">Catalyzes the reversible transfer of the terminal phosphate of ATP to form a long-chain polyphosphate (polyP).</text>
</comment>
<dbReference type="PATRIC" id="fig|1608419.3.peg.812"/>
<gene>
    <name evidence="9" type="primary">ppk</name>
    <name evidence="15" type="ORF">TQ37_08245</name>
</gene>
<feature type="domain" description="Polyphosphate kinase middle" evidence="11">
    <location>
        <begin position="126"/>
        <end position="309"/>
    </location>
</feature>
<dbReference type="GO" id="GO:0008976">
    <property type="term" value="F:polyphosphate kinase activity"/>
    <property type="evidence" value="ECO:0007669"/>
    <property type="project" value="UniProtKB-UniRule"/>
</dbReference>
<comment type="cofactor">
    <cofactor evidence="9">
        <name>Mg(2+)</name>
        <dbReference type="ChEBI" id="CHEBI:18420"/>
    </cofactor>
</comment>
<comment type="catalytic activity">
    <reaction evidence="9 10">
        <text>[phosphate](n) + ATP = [phosphate](n+1) + ADP</text>
        <dbReference type="Rhea" id="RHEA:19573"/>
        <dbReference type="Rhea" id="RHEA-COMP:9859"/>
        <dbReference type="Rhea" id="RHEA-COMP:14280"/>
        <dbReference type="ChEBI" id="CHEBI:16838"/>
        <dbReference type="ChEBI" id="CHEBI:30616"/>
        <dbReference type="ChEBI" id="CHEBI:456216"/>
        <dbReference type="EC" id="2.7.4.1"/>
    </reaction>
</comment>
<evidence type="ECO:0000256" key="7">
    <source>
        <dbReference type="ARBA" id="ARBA00022840"/>
    </source>
</evidence>
<dbReference type="Gene3D" id="1.20.58.310">
    <property type="entry name" value="Polyphosphate kinase N-terminal domain"/>
    <property type="match status" value="1"/>
</dbReference>
<feature type="binding site" evidence="9">
    <location>
        <position position="49"/>
    </location>
    <ligand>
        <name>ATP</name>
        <dbReference type="ChEBI" id="CHEBI:30616"/>
    </ligand>
</feature>
<keyword evidence="3 9" id="KW-0479">Metal-binding</keyword>
<sequence>MTAAGLSASTFINRERSWIQFNQRVLAQALHPQTPLLEQARFSAIFSNNLDEFFMVRVASLKSQVEAGVDQLSVDGRSPLQQLLDIREQLTPLLQQQQHHYKHDLVPKLRKHGVEVLKYTELNSNQRDWTTHYFQSLVFAVLTPLAVDSAHPFPFISNLSLNIAVLIKDSATGSHQFARVKVPRSLSRFVDLPSELSELSPVRTVVLLEEIVAHNLDMLFPGTLVTGHYFFRVTRDADLEYLELEADDLLQAIEASLRKRRLEGRVVRLEVDEHMPQGVVDQLMEGMAVEEEDLYRIHGPLGLDDLFHLTTTPQPQLRYPPHRGRMPPPFRRAQKSLLADGSLPQEDFESVFDVIRRGDVLVYHPYDLFAGSVEEFINQAADDPAVLAIKLTLYRLSKESAIVDALERASEHGKQVLALVELKARFDEDNNIQWARQLERAGVHVVYGVLGYKTHTKVTLVVRKERQGVRTYAHIGTGNYNVKTSRFYTDLGLFTCRPTIGQDLVELFNYFTGYGKQQRFRKLLVAPVTLRDRTKAMINREIRHAKAQRGGHIRAKMNSLVDPSIIKALYKASQAGVRIELVVRGMCSLRAGVPGLSESIRVVSIIGPFLEHSRIFWFGNGGNPEVYIGSADLMSRNLDRRVECLTPVEDPLLRGKLEALLEVYLQDNCGAWEMGTDGSYRPVPRRRGEAERNAQLVLIRHWRAAQGKADPSDAMAWEIDRQAAEG</sequence>
<dbReference type="STRING" id="431041.FLM9_356"/>
<accession>A0A0G8ASG1</accession>
<dbReference type="Pfam" id="PF02503">
    <property type="entry name" value="PP_kinase"/>
    <property type="match status" value="1"/>
</dbReference>
<dbReference type="InterPro" id="IPR036832">
    <property type="entry name" value="PPK_N_dom_sf"/>
</dbReference>
<dbReference type="PANTHER" id="PTHR30218:SF0">
    <property type="entry name" value="POLYPHOSPHATE KINASE"/>
    <property type="match status" value="1"/>
</dbReference>
<reference evidence="15 16" key="1">
    <citation type="submission" date="2015-02" db="EMBL/GenBank/DDBJ databases">
        <authorList>
            <person name="Slaby B."/>
            <person name="Hentschel U."/>
        </authorList>
    </citation>
    <scope>NUCLEOTIDE SEQUENCE [LARGE SCALE GENOMIC DNA]</scope>
    <source>
        <strain evidence="15">15L</strain>
    </source>
</reference>
<dbReference type="GO" id="GO:0009358">
    <property type="term" value="C:polyphosphate kinase complex"/>
    <property type="evidence" value="ECO:0007669"/>
    <property type="project" value="InterPro"/>
</dbReference>
<keyword evidence="5 9" id="KW-0547">Nucleotide-binding</keyword>
<dbReference type="InterPro" id="IPR025198">
    <property type="entry name" value="PPK_N_dom"/>
</dbReference>
<keyword evidence="4" id="KW-0677">Repeat</keyword>
<dbReference type="InterPro" id="IPR036830">
    <property type="entry name" value="PP_kinase_middle_dom_sf"/>
</dbReference>
<evidence type="ECO:0000259" key="12">
    <source>
        <dbReference type="Pfam" id="PF13089"/>
    </source>
</evidence>
<dbReference type="EMBL" id="JYFQ01000167">
    <property type="protein sequence ID" value="KKZ10811.1"/>
    <property type="molecule type" value="Genomic_DNA"/>
</dbReference>
<dbReference type="EC" id="2.7.4.1" evidence="9 10"/>
<feature type="active site" description="Phosphohistidine intermediate" evidence="9">
    <location>
        <position position="455"/>
    </location>
</feature>
<feature type="binding site" evidence="9">
    <location>
        <position position="425"/>
    </location>
    <ligand>
        <name>Mg(2+)</name>
        <dbReference type="ChEBI" id="CHEBI:18420"/>
    </ligand>
</feature>
<comment type="PTM">
    <text evidence="9 10">An intermediate of this reaction is the autophosphorylated ppk in which a phosphate is covalently linked to a histidine residue through a N-P bond.</text>
</comment>
<dbReference type="PANTHER" id="PTHR30218">
    <property type="entry name" value="POLYPHOSPHATE KINASE"/>
    <property type="match status" value="1"/>
</dbReference>
<evidence type="ECO:0000313" key="16">
    <source>
        <dbReference type="Proteomes" id="UP000035037"/>
    </source>
</evidence>
<reference evidence="15 16" key="2">
    <citation type="submission" date="2015-05" db="EMBL/GenBank/DDBJ databases">
        <title>Lifestyle Evolution in Cyanobacterial Symbionts of Sponges.</title>
        <authorList>
            <person name="Burgsdorf I."/>
            <person name="Slaby B.M."/>
            <person name="Handley K.M."/>
            <person name="Haber M."/>
            <person name="Blom J."/>
            <person name="Marshall C.W."/>
            <person name="Gilbert J.A."/>
            <person name="Hentschel U."/>
            <person name="Steindler L."/>
        </authorList>
    </citation>
    <scope>NUCLEOTIDE SEQUENCE [LARGE SCALE GENOMIC DNA]</scope>
    <source>
        <strain evidence="15">15L</strain>
    </source>
</reference>
<feature type="domain" description="Polyphosphate kinase C-terminal" evidence="13">
    <location>
        <begin position="523"/>
        <end position="695"/>
    </location>
</feature>
<dbReference type="InterPro" id="IPR024953">
    <property type="entry name" value="PP_kinase_middle"/>
</dbReference>
<evidence type="ECO:0000256" key="3">
    <source>
        <dbReference type="ARBA" id="ARBA00022723"/>
    </source>
</evidence>
<name>A0A0G8ASG1_9SYNE</name>
<evidence type="ECO:0000256" key="4">
    <source>
        <dbReference type="ARBA" id="ARBA00022737"/>
    </source>
</evidence>
<dbReference type="SUPFAM" id="SSF140356">
    <property type="entry name" value="PPK N-terminal domain-like"/>
    <property type="match status" value="1"/>
</dbReference>
<evidence type="ECO:0000313" key="15">
    <source>
        <dbReference type="EMBL" id="KKZ10811.1"/>
    </source>
</evidence>
<dbReference type="Pfam" id="PF13090">
    <property type="entry name" value="PP_kinase_C"/>
    <property type="match status" value="1"/>
</dbReference>
<dbReference type="NCBIfam" id="NF003918">
    <property type="entry name" value="PRK05443.1-2"/>
    <property type="match status" value="1"/>
</dbReference>
<organism evidence="15 16">
    <name type="scientific">Candidatus Synechococcus spongiarum 15L</name>
    <dbReference type="NCBI Taxonomy" id="1608419"/>
    <lineage>
        <taxon>Bacteria</taxon>
        <taxon>Bacillati</taxon>
        <taxon>Cyanobacteriota</taxon>
        <taxon>Cyanophyceae</taxon>
        <taxon>Synechococcales</taxon>
        <taxon>Synechococcaceae</taxon>
        <taxon>Synechococcus</taxon>
    </lineage>
</organism>
<feature type="domain" description="Polyphosphate kinase C-terminal" evidence="14">
    <location>
        <begin position="350"/>
        <end position="516"/>
    </location>
</feature>
<comment type="similarity">
    <text evidence="9 10">Belongs to the polyphosphate kinase 1 (PPK1) family.</text>
</comment>
<dbReference type="GO" id="GO:0005524">
    <property type="term" value="F:ATP binding"/>
    <property type="evidence" value="ECO:0007669"/>
    <property type="project" value="UniProtKB-KW"/>
</dbReference>
<feature type="domain" description="Polyphosphate kinase N-terminal" evidence="12">
    <location>
        <begin position="11"/>
        <end position="116"/>
    </location>
</feature>
<feature type="binding site" evidence="9">
    <location>
        <position position="612"/>
    </location>
    <ligand>
        <name>ATP</name>
        <dbReference type="ChEBI" id="CHEBI:30616"/>
    </ligand>
</feature>
<proteinExistence type="inferred from homology"/>
<dbReference type="FunFam" id="3.30.870.10:FF:000001">
    <property type="entry name" value="Polyphosphate kinase"/>
    <property type="match status" value="1"/>
</dbReference>
<dbReference type="SUPFAM" id="SSF56024">
    <property type="entry name" value="Phospholipase D/nuclease"/>
    <property type="match status" value="2"/>
</dbReference>
<evidence type="ECO:0000256" key="1">
    <source>
        <dbReference type="ARBA" id="ARBA00022553"/>
    </source>
</evidence>
<dbReference type="Gene3D" id="3.30.1840.10">
    <property type="entry name" value="Polyphosphate kinase middle domain"/>
    <property type="match status" value="1"/>
</dbReference>
<keyword evidence="8 9" id="KW-0460">Magnesium</keyword>
<dbReference type="Pfam" id="PF13089">
    <property type="entry name" value="PP_kinase_N"/>
    <property type="match status" value="1"/>
</dbReference>
<dbReference type="PIRSF" id="PIRSF015589">
    <property type="entry name" value="PP_kinase"/>
    <property type="match status" value="1"/>
</dbReference>
<keyword evidence="1 9" id="KW-0597">Phosphoprotein</keyword>
<evidence type="ECO:0000256" key="10">
    <source>
        <dbReference type="RuleBase" id="RU003800"/>
    </source>
</evidence>
<keyword evidence="6 9" id="KW-0418">Kinase</keyword>
<dbReference type="AlphaFoldDB" id="A0A0G8ASG1"/>
<protein>
    <recommendedName>
        <fullName evidence="9 10">Polyphosphate kinase</fullName>
        <ecNumber evidence="9 10">2.7.4.1</ecNumber>
    </recommendedName>
    <alternativeName>
        <fullName evidence="9">ATP-polyphosphate phosphotransferase</fullName>
    </alternativeName>
    <alternativeName>
        <fullName evidence="9">Polyphosphoric acid kinase</fullName>
    </alternativeName>
</protein>
<feature type="binding site" evidence="9">
    <location>
        <position position="488"/>
    </location>
    <ligand>
        <name>ATP</name>
        <dbReference type="ChEBI" id="CHEBI:30616"/>
    </ligand>
</feature>
<dbReference type="InterPro" id="IPR003414">
    <property type="entry name" value="PP_kinase"/>
</dbReference>
<dbReference type="CDD" id="cd09165">
    <property type="entry name" value="PLDc_PaPPK1_C1_like"/>
    <property type="match status" value="1"/>
</dbReference>
<dbReference type="NCBIfam" id="NF003917">
    <property type="entry name" value="PRK05443.1-1"/>
    <property type="match status" value="1"/>
</dbReference>
<dbReference type="GO" id="GO:0046872">
    <property type="term" value="F:metal ion binding"/>
    <property type="evidence" value="ECO:0007669"/>
    <property type="project" value="UniProtKB-KW"/>
</dbReference>
<evidence type="ECO:0000256" key="2">
    <source>
        <dbReference type="ARBA" id="ARBA00022679"/>
    </source>
</evidence>
<dbReference type="InterPro" id="IPR041108">
    <property type="entry name" value="PP_kinase_C_1"/>
</dbReference>
<evidence type="ECO:0000256" key="6">
    <source>
        <dbReference type="ARBA" id="ARBA00022777"/>
    </source>
</evidence>